<dbReference type="GO" id="GO:0003723">
    <property type="term" value="F:RNA binding"/>
    <property type="evidence" value="ECO:0007669"/>
    <property type="project" value="UniProtKB-KW"/>
</dbReference>
<comment type="subcellular location">
    <subcellularLocation>
        <location evidence="1">Cytoplasm</location>
    </subcellularLocation>
</comment>
<evidence type="ECO:0000256" key="7">
    <source>
        <dbReference type="ARBA" id="ARBA00022884"/>
    </source>
</evidence>
<dbReference type="Gene3D" id="3.30.750.80">
    <property type="entry name" value="RNA methyltransferase domain (HRMD) like"/>
    <property type="match status" value="1"/>
</dbReference>
<dbReference type="SUPFAM" id="SSF53335">
    <property type="entry name" value="S-adenosyl-L-methionine-dependent methyltransferases"/>
    <property type="match status" value="1"/>
</dbReference>
<dbReference type="SMART" id="SM00359">
    <property type="entry name" value="PUA"/>
    <property type="match status" value="1"/>
</dbReference>
<dbReference type="GO" id="GO:0005737">
    <property type="term" value="C:cytoplasm"/>
    <property type="evidence" value="ECO:0007669"/>
    <property type="project" value="UniProtKB-SubCell"/>
</dbReference>
<comment type="similarity">
    <text evidence="8">Belongs to the methyltransferase superfamily. RlmI family.</text>
</comment>
<dbReference type="GO" id="GO:0008168">
    <property type="term" value="F:methyltransferase activity"/>
    <property type="evidence" value="ECO:0007669"/>
    <property type="project" value="UniProtKB-KW"/>
</dbReference>
<dbReference type="GO" id="GO:0032259">
    <property type="term" value="P:methylation"/>
    <property type="evidence" value="ECO:0007669"/>
    <property type="project" value="UniProtKB-KW"/>
</dbReference>
<dbReference type="InterPro" id="IPR041532">
    <property type="entry name" value="RlmI-like_PUA"/>
</dbReference>
<protein>
    <recommendedName>
        <fullName evidence="9">PUA domain-containing protein</fullName>
    </recommendedName>
</protein>
<keyword evidence="4" id="KW-0489">Methyltransferase</keyword>
<dbReference type="Gene3D" id="2.30.130.10">
    <property type="entry name" value="PUA domain"/>
    <property type="match status" value="1"/>
</dbReference>
<evidence type="ECO:0000256" key="6">
    <source>
        <dbReference type="ARBA" id="ARBA00022691"/>
    </source>
</evidence>
<evidence type="ECO:0000256" key="2">
    <source>
        <dbReference type="ARBA" id="ARBA00022490"/>
    </source>
</evidence>
<dbReference type="CDD" id="cd02440">
    <property type="entry name" value="AdoMet_MTases"/>
    <property type="match status" value="1"/>
</dbReference>
<evidence type="ECO:0000256" key="5">
    <source>
        <dbReference type="ARBA" id="ARBA00022679"/>
    </source>
</evidence>
<name>A0AAW1NN75_9CHLO</name>
<feature type="domain" description="PUA" evidence="9">
    <location>
        <begin position="32"/>
        <end position="124"/>
    </location>
</feature>
<dbReference type="EMBL" id="JALJOQ010000240">
    <property type="protein sequence ID" value="KAK9787851.1"/>
    <property type="molecule type" value="Genomic_DNA"/>
</dbReference>
<dbReference type="Pfam" id="PF17785">
    <property type="entry name" value="PUA_3"/>
    <property type="match status" value="1"/>
</dbReference>
<dbReference type="InterPro" id="IPR029063">
    <property type="entry name" value="SAM-dependent_MTases_sf"/>
</dbReference>
<dbReference type="PANTHER" id="PTHR42873:SF1">
    <property type="entry name" value="S-ADENOSYLMETHIONINE-DEPENDENT METHYLTRANSFERASE DOMAIN-CONTAINING PROTEIN"/>
    <property type="match status" value="1"/>
</dbReference>
<keyword evidence="2" id="KW-0963">Cytoplasm</keyword>
<organism evidence="10 11">
    <name type="scientific">Symbiochloris irregularis</name>
    <dbReference type="NCBI Taxonomy" id="706552"/>
    <lineage>
        <taxon>Eukaryota</taxon>
        <taxon>Viridiplantae</taxon>
        <taxon>Chlorophyta</taxon>
        <taxon>core chlorophytes</taxon>
        <taxon>Trebouxiophyceae</taxon>
        <taxon>Trebouxiales</taxon>
        <taxon>Trebouxiaceae</taxon>
        <taxon>Symbiochloris</taxon>
    </lineage>
</organism>
<accession>A0AAW1NN75</accession>
<proteinExistence type="inferred from homology"/>
<evidence type="ECO:0000256" key="8">
    <source>
        <dbReference type="ARBA" id="ARBA00038091"/>
    </source>
</evidence>
<dbReference type="GO" id="GO:0006364">
    <property type="term" value="P:rRNA processing"/>
    <property type="evidence" value="ECO:0007669"/>
    <property type="project" value="UniProtKB-KW"/>
</dbReference>
<keyword evidence="6" id="KW-0949">S-adenosyl-L-methionine</keyword>
<dbReference type="InterPro" id="IPR019614">
    <property type="entry name" value="SAM-dep_methyl-trfase"/>
</dbReference>
<dbReference type="InterPro" id="IPR002478">
    <property type="entry name" value="PUA"/>
</dbReference>
<reference evidence="10 11" key="1">
    <citation type="journal article" date="2024" name="Nat. Commun.">
        <title>Phylogenomics reveals the evolutionary origins of lichenization in chlorophyte algae.</title>
        <authorList>
            <person name="Puginier C."/>
            <person name="Libourel C."/>
            <person name="Otte J."/>
            <person name="Skaloud P."/>
            <person name="Haon M."/>
            <person name="Grisel S."/>
            <person name="Petersen M."/>
            <person name="Berrin J.G."/>
            <person name="Delaux P.M."/>
            <person name="Dal Grande F."/>
            <person name="Keller J."/>
        </authorList>
    </citation>
    <scope>NUCLEOTIDE SEQUENCE [LARGE SCALE GENOMIC DNA]</scope>
    <source>
        <strain evidence="10 11">SAG 2036</strain>
    </source>
</reference>
<dbReference type="AlphaFoldDB" id="A0AAW1NN75"/>
<keyword evidence="5" id="KW-0808">Transferase</keyword>
<keyword evidence="3" id="KW-0698">rRNA processing</keyword>
<dbReference type="InterPro" id="IPR015947">
    <property type="entry name" value="PUA-like_sf"/>
</dbReference>
<evidence type="ECO:0000256" key="1">
    <source>
        <dbReference type="ARBA" id="ARBA00004496"/>
    </source>
</evidence>
<dbReference type="SUPFAM" id="SSF88697">
    <property type="entry name" value="PUA domain-like"/>
    <property type="match status" value="1"/>
</dbReference>
<keyword evidence="11" id="KW-1185">Reference proteome</keyword>
<evidence type="ECO:0000313" key="11">
    <source>
        <dbReference type="Proteomes" id="UP001465755"/>
    </source>
</evidence>
<evidence type="ECO:0000256" key="4">
    <source>
        <dbReference type="ARBA" id="ARBA00022603"/>
    </source>
</evidence>
<sequence length="438" mass="48233">MRRWRLARSHSALWSQNCFRLHVSAAQTEPARRVVLREGKARLFKDGQPLVYGGAVSHTIGSPRTGDTVLVTDHRDNTVGWGFFNSESMFRVRVMQLHAEFQADAACVLAPEELIRTRISAAVALRKALTLPNPSTNAYRLVNSEGDRMSGLIVDVISRHAVVASSAAWVERWKPEIIKAIEHATQADSVSWLQTVGMLQLEGVILDGLADKRNLDRGARQDVIKAKENGAVFMIPVAGGQKTGLYADQRDSRLYLRSLCESSTVLDLCCYTGWFTINAALGNAQHVTGVDTSQGALDLAARNREVNGVEPEQCEFVCEDITHFMRDALTDGKTWDIVILDPPKLAPNRKALPRATGKYQRWNASAMRLVRPGGLLMTCSCSGAMTQSKEFLTMIKAAAIAANRRVTVLRQVGAGPDHPLDPCYPEGEYLTNVLLCVH</sequence>
<dbReference type="Gene3D" id="3.40.50.150">
    <property type="entry name" value="Vaccinia Virus protein VP39"/>
    <property type="match status" value="1"/>
</dbReference>
<dbReference type="Proteomes" id="UP001465755">
    <property type="component" value="Unassembled WGS sequence"/>
</dbReference>
<keyword evidence="7" id="KW-0694">RNA-binding</keyword>
<evidence type="ECO:0000313" key="10">
    <source>
        <dbReference type="EMBL" id="KAK9787851.1"/>
    </source>
</evidence>
<gene>
    <name evidence="10" type="ORF">WJX73_008753</name>
</gene>
<comment type="caution">
    <text evidence="10">The sequence shown here is derived from an EMBL/GenBank/DDBJ whole genome shotgun (WGS) entry which is preliminary data.</text>
</comment>
<evidence type="ECO:0000259" key="9">
    <source>
        <dbReference type="SMART" id="SM00359"/>
    </source>
</evidence>
<evidence type="ECO:0000256" key="3">
    <source>
        <dbReference type="ARBA" id="ARBA00022552"/>
    </source>
</evidence>
<dbReference type="CDD" id="cd21153">
    <property type="entry name" value="PUA_RlmI"/>
    <property type="match status" value="1"/>
</dbReference>
<dbReference type="CDD" id="cd11572">
    <property type="entry name" value="RlmI_M_like"/>
    <property type="match status" value="1"/>
</dbReference>
<dbReference type="InterPro" id="IPR036974">
    <property type="entry name" value="PUA_sf"/>
</dbReference>
<dbReference type="PANTHER" id="PTHR42873">
    <property type="entry name" value="RIBOSOMAL RNA LARGE SUBUNIT METHYLTRANSFERASE"/>
    <property type="match status" value="1"/>
</dbReference>
<dbReference type="Pfam" id="PF10672">
    <property type="entry name" value="Methyltrans_SAM"/>
    <property type="match status" value="1"/>
</dbReference>